<dbReference type="Proteomes" id="UP001203410">
    <property type="component" value="Unassembled WGS sequence"/>
</dbReference>
<evidence type="ECO:0000313" key="3">
    <source>
        <dbReference type="EMBL" id="MCL6699207.1"/>
    </source>
</evidence>
<feature type="domain" description="Metallo-beta-lactamase" evidence="2">
    <location>
        <begin position="75"/>
        <end position="265"/>
    </location>
</feature>
<dbReference type="PANTHER" id="PTHR42951:SF17">
    <property type="entry name" value="METALLO-BETA-LACTAMASE DOMAIN-CONTAINING PROTEIN"/>
    <property type="match status" value="1"/>
</dbReference>
<evidence type="ECO:0000259" key="2">
    <source>
        <dbReference type="SMART" id="SM00849"/>
    </source>
</evidence>
<dbReference type="EC" id="3.5.2.6" evidence="3"/>
<comment type="caution">
    <text evidence="3">The sequence shown here is derived from an EMBL/GenBank/DDBJ whole genome shotgun (WGS) entry which is preliminary data.</text>
</comment>
<dbReference type="PANTHER" id="PTHR42951">
    <property type="entry name" value="METALLO-BETA-LACTAMASE DOMAIN-CONTAINING"/>
    <property type="match status" value="1"/>
</dbReference>
<feature type="signal peptide" evidence="1">
    <location>
        <begin position="1"/>
        <end position="17"/>
    </location>
</feature>
<dbReference type="Gene3D" id="3.60.15.10">
    <property type="entry name" value="Ribonuclease Z/Hydroxyacylglutathione hydrolase-like"/>
    <property type="match status" value="1"/>
</dbReference>
<proteinExistence type="predicted"/>
<dbReference type="Pfam" id="PF00753">
    <property type="entry name" value="Lactamase_B"/>
    <property type="match status" value="1"/>
</dbReference>
<reference evidence="3 4" key="1">
    <citation type="submission" date="2022-05" db="EMBL/GenBank/DDBJ databases">
        <authorList>
            <person name="Jo J.-H."/>
            <person name="Im W.-T."/>
        </authorList>
    </citation>
    <scope>NUCLEOTIDE SEQUENCE [LARGE SCALE GENOMIC DNA]</scope>
    <source>
        <strain evidence="3 4">NSE70-1</strain>
    </source>
</reference>
<name>A0ABT0RW01_9SPHN</name>
<keyword evidence="4" id="KW-1185">Reference proteome</keyword>
<dbReference type="EMBL" id="JAMGBA010000002">
    <property type="protein sequence ID" value="MCL6699207.1"/>
    <property type="molecule type" value="Genomic_DNA"/>
</dbReference>
<sequence length="308" mass="32813">MFARLAFAAILMSGAGAAQLSIPLGKAPRQIERPRAPIEESGPLWAKVCGDSTDWDQPAPPVRIHANTYLVGTCGISAILIAGEDGHVLIDGGTEAGAEVIAENIGRLGFRMGDIKYLLTSHEHLDHVGGIARLQQMTGATLVTSAGAEKVLNTGLPSADDPQSEMHKPFPAAQVGRVIGDGGDVLIGNIRVFAMTTPGHTPGALSWRWESCEGAVCRTMVYADSLSPISRDDYKFSEHPDYLAAYRASIAKIAESPCEILLTPHPSASAMKERMTGEQPLFDPEGCRNYAAKLTANLDARLAKETAR</sequence>
<keyword evidence="3" id="KW-0378">Hydrolase</keyword>
<evidence type="ECO:0000256" key="1">
    <source>
        <dbReference type="SAM" id="SignalP"/>
    </source>
</evidence>
<dbReference type="NCBIfam" id="NF033105">
    <property type="entry name" value="bla_subclass_B3"/>
    <property type="match status" value="1"/>
</dbReference>
<dbReference type="InterPro" id="IPR050855">
    <property type="entry name" value="NDM-1-like"/>
</dbReference>
<protein>
    <submittedName>
        <fullName evidence="3">Subclass B3 metallo-beta-lactamase</fullName>
        <ecNumber evidence="3">3.5.2.6</ecNumber>
    </submittedName>
</protein>
<gene>
    <name evidence="3" type="primary">bla</name>
    <name evidence="3" type="ORF">LZ496_10500</name>
</gene>
<dbReference type="InterPro" id="IPR036866">
    <property type="entry name" value="RibonucZ/Hydroxyglut_hydro"/>
</dbReference>
<organism evidence="3 4">
    <name type="scientific">Sphingomonas caseinilyticus</name>
    <dbReference type="NCBI Taxonomy" id="2908205"/>
    <lineage>
        <taxon>Bacteria</taxon>
        <taxon>Pseudomonadati</taxon>
        <taxon>Pseudomonadota</taxon>
        <taxon>Alphaproteobacteria</taxon>
        <taxon>Sphingomonadales</taxon>
        <taxon>Sphingomonadaceae</taxon>
        <taxon>Sphingomonas</taxon>
    </lineage>
</organism>
<dbReference type="CDD" id="cd16315">
    <property type="entry name" value="EVM-1-like_MBL-B3"/>
    <property type="match status" value="1"/>
</dbReference>
<accession>A0ABT0RW01</accession>
<dbReference type="SMART" id="SM00849">
    <property type="entry name" value="Lactamase_B"/>
    <property type="match status" value="1"/>
</dbReference>
<dbReference type="GO" id="GO:0008800">
    <property type="term" value="F:beta-lactamase activity"/>
    <property type="evidence" value="ECO:0007669"/>
    <property type="project" value="UniProtKB-EC"/>
</dbReference>
<dbReference type="RefSeq" id="WP_249904631.1">
    <property type="nucleotide sequence ID" value="NZ_JAMGBA010000002.1"/>
</dbReference>
<evidence type="ECO:0000313" key="4">
    <source>
        <dbReference type="Proteomes" id="UP001203410"/>
    </source>
</evidence>
<feature type="chain" id="PRO_5045680657" evidence="1">
    <location>
        <begin position="18"/>
        <end position="308"/>
    </location>
</feature>
<keyword evidence="1" id="KW-0732">Signal</keyword>
<dbReference type="InterPro" id="IPR001279">
    <property type="entry name" value="Metallo-B-lactamas"/>
</dbReference>
<dbReference type="SUPFAM" id="SSF56281">
    <property type="entry name" value="Metallo-hydrolase/oxidoreductase"/>
    <property type="match status" value="1"/>
</dbReference>